<dbReference type="InterPro" id="IPR045339">
    <property type="entry name" value="DUF6534"/>
</dbReference>
<feature type="transmembrane region" description="Helical" evidence="1">
    <location>
        <begin position="212"/>
        <end position="234"/>
    </location>
</feature>
<dbReference type="AlphaFoldDB" id="A0A2A9NDA9"/>
<dbReference type="PANTHER" id="PTHR40465">
    <property type="entry name" value="CHROMOSOME 1, WHOLE GENOME SHOTGUN SEQUENCE"/>
    <property type="match status" value="1"/>
</dbReference>
<accession>A0A2A9NDA9</accession>
<protein>
    <recommendedName>
        <fullName evidence="2">DUF6534 domain-containing protein</fullName>
    </recommendedName>
</protein>
<keyword evidence="1" id="KW-0812">Transmembrane</keyword>
<dbReference type="Proteomes" id="UP000242287">
    <property type="component" value="Unassembled WGS sequence"/>
</dbReference>
<dbReference type="Pfam" id="PF20152">
    <property type="entry name" value="DUF6534"/>
    <property type="match status" value="1"/>
</dbReference>
<keyword evidence="1" id="KW-0472">Membrane</keyword>
<keyword evidence="4" id="KW-1185">Reference proteome</keyword>
<dbReference type="STRING" id="703135.A0A2A9NDA9"/>
<evidence type="ECO:0000256" key="1">
    <source>
        <dbReference type="SAM" id="Phobius"/>
    </source>
</evidence>
<evidence type="ECO:0000313" key="3">
    <source>
        <dbReference type="EMBL" id="PFH45702.1"/>
    </source>
</evidence>
<feature type="transmembrane region" description="Helical" evidence="1">
    <location>
        <begin position="264"/>
        <end position="286"/>
    </location>
</feature>
<organism evidence="3 4">
    <name type="scientific">Amanita thiersii Skay4041</name>
    <dbReference type="NCBI Taxonomy" id="703135"/>
    <lineage>
        <taxon>Eukaryota</taxon>
        <taxon>Fungi</taxon>
        <taxon>Dikarya</taxon>
        <taxon>Basidiomycota</taxon>
        <taxon>Agaricomycotina</taxon>
        <taxon>Agaricomycetes</taxon>
        <taxon>Agaricomycetidae</taxon>
        <taxon>Agaricales</taxon>
        <taxon>Pluteineae</taxon>
        <taxon>Amanitaceae</taxon>
        <taxon>Amanita</taxon>
    </lineage>
</organism>
<dbReference type="OrthoDB" id="2536347at2759"/>
<reference evidence="3 4" key="1">
    <citation type="submission" date="2014-02" db="EMBL/GenBank/DDBJ databases">
        <title>Transposable element dynamics among asymbiotic and ectomycorrhizal Amanita fungi.</title>
        <authorList>
            <consortium name="DOE Joint Genome Institute"/>
            <person name="Hess J."/>
            <person name="Skrede I."/>
            <person name="Wolfe B."/>
            <person name="LaButti K."/>
            <person name="Ohm R.A."/>
            <person name="Grigoriev I.V."/>
            <person name="Pringle A."/>
        </authorList>
    </citation>
    <scope>NUCLEOTIDE SEQUENCE [LARGE SCALE GENOMIC DNA]</scope>
    <source>
        <strain evidence="3 4">SKay4041</strain>
    </source>
</reference>
<evidence type="ECO:0000259" key="2">
    <source>
        <dbReference type="Pfam" id="PF20152"/>
    </source>
</evidence>
<evidence type="ECO:0000313" key="4">
    <source>
        <dbReference type="Proteomes" id="UP000242287"/>
    </source>
</evidence>
<feature type="transmembrane region" description="Helical" evidence="1">
    <location>
        <begin position="138"/>
        <end position="157"/>
    </location>
</feature>
<proteinExistence type="predicted"/>
<feature type="domain" description="DUF6534" evidence="2">
    <location>
        <begin position="270"/>
        <end position="375"/>
    </location>
</feature>
<sequence>MSATLQLLSGVRKPPCGPNVITEFSWQLSLVRTSDADLSSLFSFFNLDLELPRKNSHVIMNLTDQKPGHLILVEQYIPLIKQWCLGTSDVLIDLPSSQSIDLLQLVGVVLNWNLYGILTVQTYLYYLAFPDDRRWIKGAVYASYFLETIHTVFVTWTCHSVIESGSLVCDSDLQCGIRLLMTTAVPLAGGLAALITNVMYAWRICVITQSRLLVSGLLVLIISQLVASASFLAAPPSLWKQHWTSKMIEDVFYVKDQFVLRAGFTWLGISAACDIAIAAAMAFSLWKENILSKKLRWRVSRLIRLVIETGAATGAYEPRYQLKDLILITAKATMNIVTLVLLATVKWTGTSYISPMIVLSKVYGNAMMVLLNNRMSIPGSRSQPPTVDVTTTTTRFSTLRFQTVYQEDASQRIDVDQAEKGVVQVVEEP</sequence>
<feature type="transmembrane region" description="Helical" evidence="1">
    <location>
        <begin position="177"/>
        <end position="200"/>
    </location>
</feature>
<feature type="transmembrane region" description="Helical" evidence="1">
    <location>
        <begin position="102"/>
        <end position="126"/>
    </location>
</feature>
<name>A0A2A9NDA9_9AGAR</name>
<gene>
    <name evidence="3" type="ORF">AMATHDRAFT_51520</name>
</gene>
<dbReference type="EMBL" id="KZ302308">
    <property type="protein sequence ID" value="PFH45702.1"/>
    <property type="molecule type" value="Genomic_DNA"/>
</dbReference>
<keyword evidence="1" id="KW-1133">Transmembrane helix</keyword>
<dbReference type="PANTHER" id="PTHR40465:SF1">
    <property type="entry name" value="DUF6534 DOMAIN-CONTAINING PROTEIN"/>
    <property type="match status" value="1"/>
</dbReference>